<dbReference type="EMBL" id="CZKB01000027">
    <property type="protein sequence ID" value="CUR62196.1"/>
    <property type="molecule type" value="Genomic_DNA"/>
</dbReference>
<evidence type="ECO:0000313" key="1">
    <source>
        <dbReference type="EMBL" id="CUR62196.1"/>
    </source>
</evidence>
<dbReference type="AlphaFoldDB" id="A0A2P2CJS3"/>
<proteinExistence type="predicted"/>
<gene>
    <name evidence="1" type="ORF">NOCA170142</name>
</gene>
<dbReference type="Gene3D" id="3.90.1200.10">
    <property type="match status" value="1"/>
</dbReference>
<name>A0A2P2CJS3_9ZZZZ</name>
<keyword evidence="1" id="KW-0808">Transferase</keyword>
<protein>
    <submittedName>
        <fullName evidence="1">Putative Aminoglycoside phosphotransferase</fullName>
    </submittedName>
</protein>
<dbReference type="GO" id="GO:0016740">
    <property type="term" value="F:transferase activity"/>
    <property type="evidence" value="ECO:0007669"/>
    <property type="project" value="UniProtKB-KW"/>
</dbReference>
<dbReference type="SUPFAM" id="SSF56112">
    <property type="entry name" value="Protein kinase-like (PK-like)"/>
    <property type="match status" value="1"/>
</dbReference>
<reference evidence="1" key="1">
    <citation type="submission" date="2015-08" db="EMBL/GenBank/DDBJ databases">
        <authorList>
            <person name="Babu N.S."/>
            <person name="Beckwith C.J."/>
            <person name="Beseler K.G."/>
            <person name="Brison A."/>
            <person name="Carone J.V."/>
            <person name="Caskin T.P."/>
            <person name="Diamond M."/>
            <person name="Durham M.E."/>
            <person name="Foxe J.M."/>
            <person name="Go M."/>
            <person name="Henderson B.A."/>
            <person name="Jones I.B."/>
            <person name="McGettigan J.A."/>
            <person name="Micheletti S.J."/>
            <person name="Nasrallah M.E."/>
            <person name="Ortiz D."/>
            <person name="Piller C.R."/>
            <person name="Privatt S.R."/>
            <person name="Schneider S.L."/>
            <person name="Sharp S."/>
            <person name="Smith T.C."/>
            <person name="Stanton J.D."/>
            <person name="Ullery H.E."/>
            <person name="Wilson R.J."/>
            <person name="Serrano M.G."/>
            <person name="Buck G."/>
            <person name="Lee V."/>
            <person name="Wang Y."/>
            <person name="Carvalho R."/>
            <person name="Voegtly L."/>
            <person name="Shi R."/>
            <person name="Duckworth R."/>
            <person name="Johnson A."/>
            <person name="Loviza R."/>
            <person name="Walstead R."/>
            <person name="Shah Z."/>
            <person name="Kiflezghi M."/>
            <person name="Wade K."/>
            <person name="Ball S.L."/>
            <person name="Bradley K.W."/>
            <person name="Asai D.J."/>
            <person name="Bowman C.A."/>
            <person name="Russell D.A."/>
            <person name="Pope W.H."/>
            <person name="Jacobs-Sera D."/>
            <person name="Hendrix R.W."/>
            <person name="Hatfull G.F."/>
        </authorList>
    </citation>
    <scope>NUCLEOTIDE SEQUENCE</scope>
</reference>
<dbReference type="InterPro" id="IPR011009">
    <property type="entry name" value="Kinase-like_dom_sf"/>
</dbReference>
<sequence length="360" mass="37890">MGGVDETVAQASARAMRLDAWDELVPLPGGRGGASLATAGGASYVVKRYPSGDPTGGARERAALHALAGAAGTPELLAEADEPALVVMSHVAGSGSLADALLGVDPAAAEDALLQWAEALAHLHAAGTARVRTAFTDRLAERAPALAPRSLTSDFAGAAERYVAVLDELGLSPHRRALDDLRGLPTRLADARDEVLTPADTCPDNNVLTADGLSLIDFEHAELRHRAWDVAYLRAPWPSCWCAWRLPADVAERAVDRYRMASGPAADAPGFDADLALATLGWQAMTPAWFLAGALEGDDRDRGSRGPTRRAFVLHRLAAVASTDALPAVGEMAADLHAELVRRWGEVALEVAPAFRSDLR</sequence>
<organism evidence="1">
    <name type="scientific">metagenome</name>
    <dbReference type="NCBI Taxonomy" id="256318"/>
    <lineage>
        <taxon>unclassified sequences</taxon>
        <taxon>metagenomes</taxon>
    </lineage>
</organism>
<accession>A0A2P2CJS3</accession>